<keyword evidence="4" id="KW-0813">Transport</keyword>
<organism evidence="9 10">
    <name type="scientific">Lactuca virosa</name>
    <dbReference type="NCBI Taxonomy" id="75947"/>
    <lineage>
        <taxon>Eukaryota</taxon>
        <taxon>Viridiplantae</taxon>
        <taxon>Streptophyta</taxon>
        <taxon>Embryophyta</taxon>
        <taxon>Tracheophyta</taxon>
        <taxon>Spermatophyta</taxon>
        <taxon>Magnoliopsida</taxon>
        <taxon>eudicotyledons</taxon>
        <taxon>Gunneridae</taxon>
        <taxon>Pentapetalae</taxon>
        <taxon>asterids</taxon>
        <taxon>campanulids</taxon>
        <taxon>Asterales</taxon>
        <taxon>Asteraceae</taxon>
        <taxon>Cichorioideae</taxon>
        <taxon>Cichorieae</taxon>
        <taxon>Lactucinae</taxon>
        <taxon>Lactuca</taxon>
    </lineage>
</organism>
<comment type="caution">
    <text evidence="9">The sequence shown here is derived from an EMBL/GenBank/DDBJ whole genome shotgun (WGS) entry which is preliminary data.</text>
</comment>
<dbReference type="InterPro" id="IPR007255">
    <property type="entry name" value="COG8"/>
</dbReference>
<dbReference type="GO" id="GO:0000139">
    <property type="term" value="C:Golgi membrane"/>
    <property type="evidence" value="ECO:0007669"/>
    <property type="project" value="UniProtKB-SubCell"/>
</dbReference>
<comment type="subcellular location">
    <subcellularLocation>
        <location evidence="1">Golgi apparatus membrane</location>
        <topology evidence="1">Peripheral membrane protein</topology>
    </subcellularLocation>
</comment>
<evidence type="ECO:0000256" key="5">
    <source>
        <dbReference type="ARBA" id="ARBA00022927"/>
    </source>
</evidence>
<dbReference type="PANTHER" id="PTHR21311:SF0">
    <property type="entry name" value="CONSERVED OLIGOMERIC GOLGI COMPLEX SUBUNIT 8"/>
    <property type="match status" value="1"/>
</dbReference>
<evidence type="ECO:0000256" key="7">
    <source>
        <dbReference type="ARBA" id="ARBA00023136"/>
    </source>
</evidence>
<keyword evidence="5" id="KW-0653">Protein transport</keyword>
<dbReference type="PANTHER" id="PTHR21311">
    <property type="entry name" value="CONSERVED OLIGOMERIC GOLGI COMPLEX COMPONENT 8"/>
    <property type="match status" value="1"/>
</dbReference>
<evidence type="ECO:0000313" key="10">
    <source>
        <dbReference type="Proteomes" id="UP001157418"/>
    </source>
</evidence>
<dbReference type="GO" id="GO:0006891">
    <property type="term" value="P:intra-Golgi vesicle-mediated transport"/>
    <property type="evidence" value="ECO:0007669"/>
    <property type="project" value="TreeGrafter"/>
</dbReference>
<accession>A0AAU9PFG2</accession>
<dbReference type="GO" id="GO:0015031">
    <property type="term" value="P:protein transport"/>
    <property type="evidence" value="ECO:0007669"/>
    <property type="project" value="UniProtKB-KW"/>
</dbReference>
<comment type="similarity">
    <text evidence="2">Belongs to the COG8 family.</text>
</comment>
<keyword evidence="7" id="KW-0472">Membrane</keyword>
<evidence type="ECO:0000313" key="9">
    <source>
        <dbReference type="EMBL" id="CAH1449105.1"/>
    </source>
</evidence>
<sequence length="164" mass="18905">MMQAYVTSCRTKHWRKQSKVGVCGNAQKEAVTLLGALTWIFISQETKSVRLQFLRCKESWLCGILDDLDKRNAYEYLKGMVNFHRMHLFDIVNQYCAIFVDDTSERFKTQNIFANVFGNSRFVILALQELLSKLLVCKQARASTSFFFFFVDAFVSTTCPSPPV</sequence>
<evidence type="ECO:0000256" key="1">
    <source>
        <dbReference type="ARBA" id="ARBA00004395"/>
    </source>
</evidence>
<reference evidence="9 10" key="1">
    <citation type="submission" date="2022-01" db="EMBL/GenBank/DDBJ databases">
        <authorList>
            <person name="Xiong W."/>
            <person name="Schranz E."/>
        </authorList>
    </citation>
    <scope>NUCLEOTIDE SEQUENCE [LARGE SCALE GENOMIC DNA]</scope>
</reference>
<name>A0AAU9PFG2_9ASTR</name>
<evidence type="ECO:0000256" key="3">
    <source>
        <dbReference type="ARBA" id="ARBA00020983"/>
    </source>
</evidence>
<evidence type="ECO:0000256" key="2">
    <source>
        <dbReference type="ARBA" id="ARBA00006419"/>
    </source>
</evidence>
<keyword evidence="10" id="KW-1185">Reference proteome</keyword>
<proteinExistence type="inferred from homology"/>
<dbReference type="Proteomes" id="UP001157418">
    <property type="component" value="Unassembled WGS sequence"/>
</dbReference>
<keyword evidence="6" id="KW-0333">Golgi apparatus</keyword>
<dbReference type="EMBL" id="CAKMRJ010005634">
    <property type="protein sequence ID" value="CAH1449105.1"/>
    <property type="molecule type" value="Genomic_DNA"/>
</dbReference>
<protein>
    <recommendedName>
        <fullName evidence="3">Conserved oligomeric Golgi complex subunit 8</fullName>
    </recommendedName>
    <alternativeName>
        <fullName evidence="8">Component of oligomeric Golgi complex 8</fullName>
    </alternativeName>
</protein>
<dbReference type="GO" id="GO:0017119">
    <property type="term" value="C:Golgi transport complex"/>
    <property type="evidence" value="ECO:0007669"/>
    <property type="project" value="InterPro"/>
</dbReference>
<evidence type="ECO:0000256" key="6">
    <source>
        <dbReference type="ARBA" id="ARBA00023034"/>
    </source>
</evidence>
<gene>
    <name evidence="9" type="ORF">LVIROSA_LOCUS34610</name>
</gene>
<evidence type="ECO:0000256" key="4">
    <source>
        <dbReference type="ARBA" id="ARBA00022448"/>
    </source>
</evidence>
<evidence type="ECO:0000256" key="8">
    <source>
        <dbReference type="ARBA" id="ARBA00031347"/>
    </source>
</evidence>
<dbReference type="AlphaFoldDB" id="A0AAU9PFG2"/>
<dbReference type="Pfam" id="PF04124">
    <property type="entry name" value="Dor1"/>
    <property type="match status" value="1"/>
</dbReference>